<dbReference type="AlphaFoldDB" id="A0A8J8NWZ1"/>
<proteinExistence type="predicted"/>
<protein>
    <submittedName>
        <fullName evidence="2">Uncharacterized protein</fullName>
    </submittedName>
</protein>
<organism evidence="2 3">
    <name type="scientific">Halteria grandinella</name>
    <dbReference type="NCBI Taxonomy" id="5974"/>
    <lineage>
        <taxon>Eukaryota</taxon>
        <taxon>Sar</taxon>
        <taxon>Alveolata</taxon>
        <taxon>Ciliophora</taxon>
        <taxon>Intramacronucleata</taxon>
        <taxon>Spirotrichea</taxon>
        <taxon>Stichotrichia</taxon>
        <taxon>Sporadotrichida</taxon>
        <taxon>Halteriidae</taxon>
        <taxon>Halteria</taxon>
    </lineage>
</organism>
<gene>
    <name evidence="2" type="ORF">FGO68_gene16889</name>
</gene>
<reference evidence="2" key="1">
    <citation type="submission" date="2019-06" db="EMBL/GenBank/DDBJ databases">
        <authorList>
            <person name="Zheng W."/>
        </authorList>
    </citation>
    <scope>NUCLEOTIDE SEQUENCE</scope>
    <source>
        <strain evidence="2">QDHG01</strain>
    </source>
</reference>
<feature type="compositionally biased region" description="Polar residues" evidence="1">
    <location>
        <begin position="40"/>
        <end position="58"/>
    </location>
</feature>
<sequence>MNKSKQASSAQYTKFANEPQKAQKQQRSKGIQRVPRIASIENSSPANPTQTLTDQSMNCLKPFQPQDVKGHVPQEGITDQGMQGRAAQLDEEEGTDDETVKTVRAQLRVSLSMSESSHFRWPLKQGQFCGCN</sequence>
<dbReference type="Proteomes" id="UP000785679">
    <property type="component" value="Unassembled WGS sequence"/>
</dbReference>
<dbReference type="EMBL" id="RRYP01003884">
    <property type="protein sequence ID" value="TNV83386.1"/>
    <property type="molecule type" value="Genomic_DNA"/>
</dbReference>
<name>A0A8J8NWZ1_HALGN</name>
<keyword evidence="3" id="KW-1185">Reference proteome</keyword>
<evidence type="ECO:0000256" key="1">
    <source>
        <dbReference type="SAM" id="MobiDB-lite"/>
    </source>
</evidence>
<feature type="compositionally biased region" description="Polar residues" evidence="1">
    <location>
        <begin position="1"/>
        <end position="29"/>
    </location>
</feature>
<evidence type="ECO:0000313" key="2">
    <source>
        <dbReference type="EMBL" id="TNV83386.1"/>
    </source>
</evidence>
<evidence type="ECO:0000313" key="3">
    <source>
        <dbReference type="Proteomes" id="UP000785679"/>
    </source>
</evidence>
<feature type="region of interest" description="Disordered" evidence="1">
    <location>
        <begin position="1"/>
        <end position="100"/>
    </location>
</feature>
<comment type="caution">
    <text evidence="2">The sequence shown here is derived from an EMBL/GenBank/DDBJ whole genome shotgun (WGS) entry which is preliminary data.</text>
</comment>
<accession>A0A8J8NWZ1</accession>